<dbReference type="EMBL" id="ADTV01000065">
    <property type="protein sequence ID" value="EFG82979.1"/>
    <property type="molecule type" value="Genomic_DNA"/>
</dbReference>
<gene>
    <name evidence="1" type="ORF">GXY_15529</name>
</gene>
<sequence>MAKSVERFQAMPGRVGQMSTTYDLILIGVSLA</sequence>
<dbReference type="HOGENOM" id="CLU_3389935_0_0_5"/>
<reference evidence="1 2" key="1">
    <citation type="journal article" date="2010" name="J. Bacteriol.">
        <title>Genome sequence of a cellulose-producing bacterium, Gluconacetobacter hansenii ATCC 23769.</title>
        <authorList>
            <person name="Iyer P.R."/>
            <person name="Geib S.M."/>
            <person name="Catchmark J."/>
            <person name="Kao T.H."/>
            <person name="Tien M."/>
        </authorList>
    </citation>
    <scope>NUCLEOTIDE SEQUENCE [LARGE SCALE GENOMIC DNA]</scope>
    <source>
        <strain evidence="1 2">ATCC 23769</strain>
    </source>
</reference>
<name>D5QIX4_NOVHA</name>
<dbReference type="Proteomes" id="UP000006468">
    <property type="component" value="Chromosome"/>
</dbReference>
<proteinExistence type="predicted"/>
<evidence type="ECO:0000313" key="1">
    <source>
        <dbReference type="EMBL" id="EFG82979.1"/>
    </source>
</evidence>
<dbReference type="AlphaFoldDB" id="D5QIX4"/>
<accession>D5QIX4</accession>
<evidence type="ECO:0000313" key="2">
    <source>
        <dbReference type="Proteomes" id="UP000006468"/>
    </source>
</evidence>
<comment type="caution">
    <text evidence="1">The sequence shown here is derived from an EMBL/GenBank/DDBJ whole genome shotgun (WGS) entry which is preliminary data.</text>
</comment>
<organism evidence="1 2">
    <name type="scientific">Novacetimonas hansenii ATCC 23769</name>
    <dbReference type="NCBI Taxonomy" id="714995"/>
    <lineage>
        <taxon>Bacteria</taxon>
        <taxon>Pseudomonadati</taxon>
        <taxon>Pseudomonadota</taxon>
        <taxon>Alphaproteobacteria</taxon>
        <taxon>Acetobacterales</taxon>
        <taxon>Acetobacteraceae</taxon>
        <taxon>Novacetimonas</taxon>
    </lineage>
</organism>
<protein>
    <submittedName>
        <fullName evidence="1">Uncharacterized protein</fullName>
    </submittedName>
</protein>